<keyword evidence="3" id="KW-0479">Metal-binding</keyword>
<dbReference type="NCBIfam" id="TIGR01460">
    <property type="entry name" value="HAD-SF-IIA"/>
    <property type="match status" value="1"/>
</dbReference>
<dbReference type="InterPro" id="IPR023214">
    <property type="entry name" value="HAD_sf"/>
</dbReference>
<evidence type="ECO:0000256" key="5">
    <source>
        <dbReference type="ARBA" id="ARBA00022842"/>
    </source>
</evidence>
<evidence type="ECO:0000313" key="7">
    <source>
        <dbReference type="Proteomes" id="UP001500782"/>
    </source>
</evidence>
<dbReference type="SUPFAM" id="SSF56784">
    <property type="entry name" value="HAD-like"/>
    <property type="match status" value="1"/>
</dbReference>
<comment type="caution">
    <text evidence="6">The sequence shown here is derived from an EMBL/GenBank/DDBJ whole genome shotgun (WGS) entry which is preliminary data.</text>
</comment>
<dbReference type="InterPro" id="IPR006357">
    <property type="entry name" value="HAD-SF_hydro_IIA"/>
</dbReference>
<sequence length="255" mass="27793">MKKYKGYLIDLDGTMYKGKEKIKEAVTFIKRLSQAKIPYLFVTNNSTKTPEEVAQVLNGFGIPAESNHVFTTSMATARYITQEKSNPKVYAIGEKGLQEALLSAGCIFSEVDPEIVISGLDRDVTYEKLATATLAVRQGAIFISTNSDIALPTERGFLPGNGALTSVISVSTGVQPTFIGKPEPTMISQALEIIGLSKEDVLLVGDNYNTDILAGIRAGIDTLHVQTGVTSFEELKNYDIQPTYSVKSLDEWNNI</sequence>
<dbReference type="SFLD" id="SFLDG01139">
    <property type="entry name" value="C2.A:_Pyridoxal_Phosphate_Phos"/>
    <property type="match status" value="1"/>
</dbReference>
<evidence type="ECO:0000313" key="6">
    <source>
        <dbReference type="EMBL" id="GAA0326711.1"/>
    </source>
</evidence>
<keyword evidence="7" id="KW-1185">Reference proteome</keyword>
<dbReference type="PANTHER" id="PTHR19288">
    <property type="entry name" value="4-NITROPHENYLPHOSPHATASE-RELATED"/>
    <property type="match status" value="1"/>
</dbReference>
<reference evidence="7" key="1">
    <citation type="journal article" date="2019" name="Int. J. Syst. Evol. Microbiol.">
        <title>The Global Catalogue of Microorganisms (GCM) 10K type strain sequencing project: providing services to taxonomists for standard genome sequencing and annotation.</title>
        <authorList>
            <consortium name="The Broad Institute Genomics Platform"/>
            <consortium name="The Broad Institute Genome Sequencing Center for Infectious Disease"/>
            <person name="Wu L."/>
            <person name="Ma J."/>
        </authorList>
    </citation>
    <scope>NUCLEOTIDE SEQUENCE [LARGE SCALE GENOMIC DNA]</scope>
    <source>
        <strain evidence="7">JCM 9731</strain>
    </source>
</reference>
<dbReference type="EMBL" id="BAAADJ010000017">
    <property type="protein sequence ID" value="GAA0326711.1"/>
    <property type="molecule type" value="Genomic_DNA"/>
</dbReference>
<dbReference type="PANTHER" id="PTHR19288:SF46">
    <property type="entry name" value="HALOACID DEHALOGENASE-LIKE HYDROLASE DOMAIN-CONTAINING PROTEIN 2"/>
    <property type="match status" value="1"/>
</dbReference>
<comment type="cofactor">
    <cofactor evidence="1">
        <name>Mg(2+)</name>
        <dbReference type="ChEBI" id="CHEBI:18420"/>
    </cofactor>
</comment>
<comment type="similarity">
    <text evidence="2">Belongs to the HAD-like hydrolase superfamily. NagD family.</text>
</comment>
<dbReference type="Gene3D" id="3.40.50.1000">
    <property type="entry name" value="HAD superfamily/HAD-like"/>
    <property type="match status" value="2"/>
</dbReference>
<evidence type="ECO:0000256" key="1">
    <source>
        <dbReference type="ARBA" id="ARBA00001946"/>
    </source>
</evidence>
<keyword evidence="4 6" id="KW-0378">Hydrolase</keyword>
<gene>
    <name evidence="6" type="ORF">GCM10008967_16550</name>
</gene>
<accession>A0ABP3FXF6</accession>
<dbReference type="Proteomes" id="UP001500782">
    <property type="component" value="Unassembled WGS sequence"/>
</dbReference>
<evidence type="ECO:0000256" key="4">
    <source>
        <dbReference type="ARBA" id="ARBA00022801"/>
    </source>
</evidence>
<keyword evidence="5" id="KW-0460">Magnesium</keyword>
<dbReference type="InterPro" id="IPR036412">
    <property type="entry name" value="HAD-like_sf"/>
</dbReference>
<protein>
    <submittedName>
        <fullName evidence="6">TIGR01457 family HAD-type hydrolase</fullName>
    </submittedName>
</protein>
<proteinExistence type="inferred from homology"/>
<name>A0ABP3FXF6_9BACI</name>
<dbReference type="RefSeq" id="WP_343798075.1">
    <property type="nucleotide sequence ID" value="NZ_BAAADJ010000017.1"/>
</dbReference>
<dbReference type="InterPro" id="IPR006354">
    <property type="entry name" value="HAD-SF_hydro_IIA_hyp1"/>
</dbReference>
<dbReference type="PIRSF" id="PIRSF000915">
    <property type="entry name" value="PGP-type_phosphatase"/>
    <property type="match status" value="1"/>
</dbReference>
<dbReference type="GO" id="GO:0016787">
    <property type="term" value="F:hydrolase activity"/>
    <property type="evidence" value="ECO:0007669"/>
    <property type="project" value="UniProtKB-KW"/>
</dbReference>
<dbReference type="Pfam" id="PF13242">
    <property type="entry name" value="Hydrolase_like"/>
    <property type="match status" value="1"/>
</dbReference>
<dbReference type="Pfam" id="PF13344">
    <property type="entry name" value="Hydrolase_6"/>
    <property type="match status" value="1"/>
</dbReference>
<evidence type="ECO:0000256" key="3">
    <source>
        <dbReference type="ARBA" id="ARBA00022723"/>
    </source>
</evidence>
<evidence type="ECO:0000256" key="2">
    <source>
        <dbReference type="ARBA" id="ARBA00006696"/>
    </source>
</evidence>
<dbReference type="CDD" id="cd07530">
    <property type="entry name" value="HAD_Pase_UmpH-like"/>
    <property type="match status" value="1"/>
</dbReference>
<dbReference type="SFLD" id="SFLDS00003">
    <property type="entry name" value="Haloacid_Dehalogenase"/>
    <property type="match status" value="1"/>
</dbReference>
<dbReference type="NCBIfam" id="TIGR01457">
    <property type="entry name" value="HAD-SF-IIA-hyp2"/>
    <property type="match status" value="1"/>
</dbReference>
<organism evidence="6 7">
    <name type="scientific">Bacillus carboniphilus</name>
    <dbReference type="NCBI Taxonomy" id="86663"/>
    <lineage>
        <taxon>Bacteria</taxon>
        <taxon>Bacillati</taxon>
        <taxon>Bacillota</taxon>
        <taxon>Bacilli</taxon>
        <taxon>Bacillales</taxon>
        <taxon>Bacillaceae</taxon>
        <taxon>Bacillus</taxon>
    </lineage>
</organism>